<reference evidence="2 3" key="1">
    <citation type="journal article" date="2019" name="Int. J. Syst. Evol. Microbiol.">
        <title>The Global Catalogue of Microorganisms (GCM) 10K type strain sequencing project: providing services to taxonomists for standard genome sequencing and annotation.</title>
        <authorList>
            <consortium name="The Broad Institute Genomics Platform"/>
            <consortium name="The Broad Institute Genome Sequencing Center for Infectious Disease"/>
            <person name="Wu L."/>
            <person name="Ma J."/>
        </authorList>
    </citation>
    <scope>NUCLEOTIDE SEQUENCE [LARGE SCALE GENOMIC DNA]</scope>
    <source>
        <strain evidence="2 3">DT92</strain>
    </source>
</reference>
<keyword evidence="3" id="KW-1185">Reference proteome</keyword>
<feature type="transmembrane region" description="Helical" evidence="1">
    <location>
        <begin position="6"/>
        <end position="26"/>
    </location>
</feature>
<evidence type="ECO:0000256" key="1">
    <source>
        <dbReference type="SAM" id="Phobius"/>
    </source>
</evidence>
<name>A0ABD5XKP2_9EURY</name>
<evidence type="ECO:0000313" key="3">
    <source>
        <dbReference type="Proteomes" id="UP001596368"/>
    </source>
</evidence>
<keyword evidence="1" id="KW-0472">Membrane</keyword>
<dbReference type="AlphaFoldDB" id="A0ABD5XKP2"/>
<dbReference type="Proteomes" id="UP001596368">
    <property type="component" value="Unassembled WGS sequence"/>
</dbReference>
<organism evidence="2 3">
    <name type="scientific">Halobaculum litoreum</name>
    <dbReference type="NCBI Taxonomy" id="3031998"/>
    <lineage>
        <taxon>Archaea</taxon>
        <taxon>Methanobacteriati</taxon>
        <taxon>Methanobacteriota</taxon>
        <taxon>Stenosarchaea group</taxon>
        <taxon>Halobacteria</taxon>
        <taxon>Halobacteriales</taxon>
        <taxon>Haloferacaceae</taxon>
        <taxon>Halobaculum</taxon>
    </lineage>
</organism>
<proteinExistence type="predicted"/>
<dbReference type="EMBL" id="JBHSZG010000001">
    <property type="protein sequence ID" value="MFC7135548.1"/>
    <property type="molecule type" value="Genomic_DNA"/>
</dbReference>
<keyword evidence="1" id="KW-0812">Transmembrane</keyword>
<keyword evidence="1" id="KW-1133">Transmembrane helix</keyword>
<evidence type="ECO:0000313" key="2">
    <source>
        <dbReference type="EMBL" id="MFC7135548.1"/>
    </source>
</evidence>
<gene>
    <name evidence="2" type="ORF">ACFQRB_00820</name>
</gene>
<sequence>MTAQTVTEFVVVETAVVWLVAFGLVATGRLTDRSDSLVLPAADAESPGGPDTG</sequence>
<comment type="caution">
    <text evidence="2">The sequence shown here is derived from an EMBL/GenBank/DDBJ whole genome shotgun (WGS) entry which is preliminary data.</text>
</comment>
<protein>
    <submittedName>
        <fullName evidence="2">Uncharacterized protein</fullName>
    </submittedName>
</protein>
<accession>A0ABD5XKP2</accession>